<dbReference type="InterPro" id="IPR000835">
    <property type="entry name" value="HTH_MarR-typ"/>
</dbReference>
<sequence>MNSETAQKLAMSIMGFTQDFKDLQGRGIDQVSSVILEYCSTHERVRPSDIAAMLKVNPSSITRRIQVMEEEGIIRLTKDSQDQRSVLVSITEKGENELEELIGRVSSIFANVTKEWAIDEIEAFTNAMDRFSSGLKDWMKEHPDTSKNTQRRTIRTSWKEQ</sequence>
<dbReference type="PANTHER" id="PTHR42756">
    <property type="entry name" value="TRANSCRIPTIONAL REGULATOR, MARR"/>
    <property type="match status" value="1"/>
</dbReference>
<dbReference type="Proteomes" id="UP001344632">
    <property type="component" value="Unassembled WGS sequence"/>
</dbReference>
<dbReference type="CDD" id="cd00090">
    <property type="entry name" value="HTH_ARSR"/>
    <property type="match status" value="1"/>
</dbReference>
<evidence type="ECO:0000313" key="6">
    <source>
        <dbReference type="EMBL" id="MEC0238495.1"/>
    </source>
</evidence>
<comment type="caution">
    <text evidence="6">The sequence shown here is derived from an EMBL/GenBank/DDBJ whole genome shotgun (WGS) entry which is preliminary data.</text>
</comment>
<keyword evidence="2" id="KW-0238">DNA-binding</keyword>
<keyword evidence="1" id="KW-0805">Transcription regulation</keyword>
<evidence type="ECO:0000256" key="1">
    <source>
        <dbReference type="ARBA" id="ARBA00023015"/>
    </source>
</evidence>
<accession>A0ABU6GIG0</accession>
<dbReference type="PROSITE" id="PS50995">
    <property type="entry name" value="HTH_MARR_2"/>
    <property type="match status" value="1"/>
</dbReference>
<keyword evidence="3" id="KW-0804">Transcription</keyword>
<dbReference type="SUPFAM" id="SSF46785">
    <property type="entry name" value="Winged helix' DNA-binding domain"/>
    <property type="match status" value="1"/>
</dbReference>
<keyword evidence="7" id="KW-1185">Reference proteome</keyword>
<evidence type="ECO:0000256" key="3">
    <source>
        <dbReference type="ARBA" id="ARBA00023163"/>
    </source>
</evidence>
<organism evidence="6 7">
    <name type="scientific">Paenibacillus dokdonensis</name>
    <dbReference type="NCBI Taxonomy" id="2567944"/>
    <lineage>
        <taxon>Bacteria</taxon>
        <taxon>Bacillati</taxon>
        <taxon>Bacillota</taxon>
        <taxon>Bacilli</taxon>
        <taxon>Bacillales</taxon>
        <taxon>Paenibacillaceae</taxon>
        <taxon>Paenibacillus</taxon>
    </lineage>
</organism>
<dbReference type="InterPro" id="IPR036390">
    <property type="entry name" value="WH_DNA-bd_sf"/>
</dbReference>
<evidence type="ECO:0000256" key="2">
    <source>
        <dbReference type="ARBA" id="ARBA00023125"/>
    </source>
</evidence>
<evidence type="ECO:0000313" key="7">
    <source>
        <dbReference type="Proteomes" id="UP001344632"/>
    </source>
</evidence>
<dbReference type="RefSeq" id="WP_326085136.1">
    <property type="nucleotide sequence ID" value="NZ_JARLKZ010000002.1"/>
</dbReference>
<name>A0ABU6GIG0_9BACL</name>
<feature type="domain" description="HTH marR-type" evidence="5">
    <location>
        <begin position="1"/>
        <end position="133"/>
    </location>
</feature>
<dbReference type="InterPro" id="IPR036388">
    <property type="entry name" value="WH-like_DNA-bd_sf"/>
</dbReference>
<evidence type="ECO:0000259" key="5">
    <source>
        <dbReference type="PROSITE" id="PS50995"/>
    </source>
</evidence>
<proteinExistence type="predicted"/>
<protein>
    <submittedName>
        <fullName evidence="6">MarR family winged helix-turn-helix transcriptional regulator</fullName>
    </submittedName>
</protein>
<gene>
    <name evidence="6" type="ORF">P4H66_01240</name>
</gene>
<dbReference type="PANTHER" id="PTHR42756:SF1">
    <property type="entry name" value="TRANSCRIPTIONAL REPRESSOR OF EMRAB OPERON"/>
    <property type="match status" value="1"/>
</dbReference>
<evidence type="ECO:0000256" key="4">
    <source>
        <dbReference type="SAM" id="MobiDB-lite"/>
    </source>
</evidence>
<dbReference type="Gene3D" id="1.10.10.10">
    <property type="entry name" value="Winged helix-like DNA-binding domain superfamily/Winged helix DNA-binding domain"/>
    <property type="match status" value="1"/>
</dbReference>
<dbReference type="Pfam" id="PF01047">
    <property type="entry name" value="MarR"/>
    <property type="match status" value="1"/>
</dbReference>
<dbReference type="SMART" id="SM00347">
    <property type="entry name" value="HTH_MARR"/>
    <property type="match status" value="1"/>
</dbReference>
<dbReference type="PRINTS" id="PR00598">
    <property type="entry name" value="HTHMARR"/>
</dbReference>
<dbReference type="EMBL" id="JARLKZ010000002">
    <property type="protein sequence ID" value="MEC0238495.1"/>
    <property type="molecule type" value="Genomic_DNA"/>
</dbReference>
<reference evidence="6 7" key="1">
    <citation type="submission" date="2023-03" db="EMBL/GenBank/DDBJ databases">
        <title>Bacillus Genome Sequencing.</title>
        <authorList>
            <person name="Dunlap C."/>
        </authorList>
    </citation>
    <scope>NUCLEOTIDE SEQUENCE [LARGE SCALE GENOMIC DNA]</scope>
    <source>
        <strain evidence="6 7">BD-525</strain>
    </source>
</reference>
<feature type="region of interest" description="Disordered" evidence="4">
    <location>
        <begin position="139"/>
        <end position="161"/>
    </location>
</feature>
<dbReference type="InterPro" id="IPR011991">
    <property type="entry name" value="ArsR-like_HTH"/>
</dbReference>